<dbReference type="PANTHER" id="PTHR23513:SF6">
    <property type="entry name" value="MAJOR FACILITATOR SUPERFAMILY ASSOCIATED DOMAIN-CONTAINING PROTEIN"/>
    <property type="match status" value="1"/>
</dbReference>
<dbReference type="InterPro" id="IPR036259">
    <property type="entry name" value="MFS_trans_sf"/>
</dbReference>
<dbReference type="EMBL" id="ASHX02000001">
    <property type="protein sequence ID" value="OEJ97206.1"/>
    <property type="molecule type" value="Genomic_DNA"/>
</dbReference>
<feature type="transmembrane region" description="Helical" evidence="7">
    <location>
        <begin position="114"/>
        <end position="135"/>
    </location>
</feature>
<dbReference type="SUPFAM" id="SSF103473">
    <property type="entry name" value="MFS general substrate transporter"/>
    <property type="match status" value="1"/>
</dbReference>
<feature type="transmembrane region" description="Helical" evidence="7">
    <location>
        <begin position="263"/>
        <end position="286"/>
    </location>
</feature>
<keyword evidence="3" id="KW-1003">Cell membrane</keyword>
<dbReference type="GO" id="GO:0005886">
    <property type="term" value="C:plasma membrane"/>
    <property type="evidence" value="ECO:0007669"/>
    <property type="project" value="UniProtKB-SubCell"/>
</dbReference>
<evidence type="ECO:0000256" key="4">
    <source>
        <dbReference type="ARBA" id="ARBA00022692"/>
    </source>
</evidence>
<name>A0A1D3DY10_9ACTN</name>
<evidence type="ECO:0000256" key="2">
    <source>
        <dbReference type="ARBA" id="ARBA00022448"/>
    </source>
</evidence>
<dbReference type="PROSITE" id="PS50850">
    <property type="entry name" value="MFS"/>
    <property type="match status" value="1"/>
</dbReference>
<evidence type="ECO:0000256" key="5">
    <source>
        <dbReference type="ARBA" id="ARBA00022989"/>
    </source>
</evidence>
<dbReference type="STRING" id="1306406.J116_024875"/>
<feature type="transmembrane region" description="Helical" evidence="7">
    <location>
        <begin position="234"/>
        <end position="257"/>
    </location>
</feature>
<comment type="subcellular location">
    <subcellularLocation>
        <location evidence="1">Cell membrane</location>
        <topology evidence="1">Multi-pass membrane protein</topology>
    </subcellularLocation>
</comment>
<evidence type="ECO:0000313" key="9">
    <source>
        <dbReference type="EMBL" id="OEJ97206.1"/>
    </source>
</evidence>
<comment type="caution">
    <text evidence="9">The sequence shown here is derived from an EMBL/GenBank/DDBJ whole genome shotgun (WGS) entry which is preliminary data.</text>
</comment>
<dbReference type="eggNOG" id="COG2814">
    <property type="taxonomic scope" value="Bacteria"/>
</dbReference>
<evidence type="ECO:0000256" key="1">
    <source>
        <dbReference type="ARBA" id="ARBA00004651"/>
    </source>
</evidence>
<feature type="transmembrane region" description="Helical" evidence="7">
    <location>
        <begin position="298"/>
        <end position="316"/>
    </location>
</feature>
<evidence type="ECO:0000256" key="6">
    <source>
        <dbReference type="ARBA" id="ARBA00023136"/>
    </source>
</evidence>
<evidence type="ECO:0000256" key="7">
    <source>
        <dbReference type="SAM" id="Phobius"/>
    </source>
</evidence>
<accession>A0A1D3DY10</accession>
<dbReference type="InterPro" id="IPR022324">
    <property type="entry name" value="Bacilysin_exporter_BacE_put"/>
</dbReference>
<dbReference type="InterPro" id="IPR010290">
    <property type="entry name" value="TM_effector"/>
</dbReference>
<proteinExistence type="predicted"/>
<evidence type="ECO:0000259" key="8">
    <source>
        <dbReference type="PROSITE" id="PS50850"/>
    </source>
</evidence>
<keyword evidence="6 7" id="KW-0472">Membrane</keyword>
<feature type="transmembrane region" description="Helical" evidence="7">
    <location>
        <begin position="21"/>
        <end position="43"/>
    </location>
</feature>
<dbReference type="PANTHER" id="PTHR23513">
    <property type="entry name" value="INTEGRAL MEMBRANE EFFLUX PROTEIN-RELATED"/>
    <property type="match status" value="1"/>
</dbReference>
<feature type="transmembrane region" description="Helical" evidence="7">
    <location>
        <begin position="363"/>
        <end position="381"/>
    </location>
</feature>
<dbReference type="OrthoDB" id="9815525at2"/>
<evidence type="ECO:0000313" key="10">
    <source>
        <dbReference type="Proteomes" id="UP000095329"/>
    </source>
</evidence>
<feature type="transmembrane region" description="Helical" evidence="7">
    <location>
        <begin position="63"/>
        <end position="80"/>
    </location>
</feature>
<dbReference type="Gene3D" id="1.20.1250.20">
    <property type="entry name" value="MFS general substrate transporter like domains"/>
    <property type="match status" value="1"/>
</dbReference>
<feature type="transmembrane region" description="Helical" evidence="7">
    <location>
        <begin position="87"/>
        <end position="108"/>
    </location>
</feature>
<sequence>MDPRPHRRTPGERVSLLKNQAFRLFWGAQTVSMVGTNMTRVAIPLLAAGTLAATPFQMGLLQAAQTVAFLLVGLPAGVLVDRSRRRPILIVSDVLRALLMAAIVVGFLLDAVTFAALLAVTLLVGLATAFFEIAYQSYIPVVVGRDNLVEGNARLESTNAVSRLAGPTLGGGLVQLAGAVATVSVQAATHLVSAFLLSRIRTPETVPERTERRRMGPEIREGLRFVLREPVFRAITGSAATYNFFYAVSLPLVMLLLVDEMGLSGTAVGVLMAVSGVGGVIGAALAGRLARRIGQVRAMWTSYLVTVPTALLIPFADSGWKCLLFAVPWFAMSFGIVVYNVGQVSIRQALCPPELLGRMNASVRFLVWGILPLGSLTGGALGEWLGVRGALLVGGAGMSAGVLWLVFSRLRPLRDLPAPEESPSGDGAPVRT</sequence>
<feature type="transmembrane region" description="Helical" evidence="7">
    <location>
        <begin position="387"/>
        <end position="407"/>
    </location>
</feature>
<evidence type="ECO:0000256" key="3">
    <source>
        <dbReference type="ARBA" id="ARBA00022475"/>
    </source>
</evidence>
<reference evidence="9 10" key="1">
    <citation type="journal article" date="2013" name="Genome Announc.">
        <title>Genome Sequence of Streptomyces violaceusniger Strain SPC6, a Halotolerant Streptomycete That Exhibits Rapid Growth and Development.</title>
        <authorList>
            <person name="Chen X."/>
            <person name="Zhang B."/>
            <person name="Zhang W."/>
            <person name="Wu X."/>
            <person name="Zhang M."/>
            <person name="Chen T."/>
            <person name="Liu G."/>
            <person name="Dyson P."/>
        </authorList>
    </citation>
    <scope>NUCLEOTIDE SEQUENCE [LARGE SCALE GENOMIC DNA]</scope>
    <source>
        <strain evidence="9 10">SPC6</strain>
    </source>
</reference>
<dbReference type="CDD" id="cd06173">
    <property type="entry name" value="MFS_MefA_like"/>
    <property type="match status" value="1"/>
</dbReference>
<keyword evidence="4 7" id="KW-0812">Transmembrane</keyword>
<dbReference type="AlphaFoldDB" id="A0A1D3DY10"/>
<dbReference type="Proteomes" id="UP000095329">
    <property type="component" value="Unassembled WGS sequence"/>
</dbReference>
<dbReference type="PRINTS" id="PR01988">
    <property type="entry name" value="EXPORTERBACE"/>
</dbReference>
<organism evidence="9 10">
    <name type="scientific">Streptomyces thermolilacinus SPC6</name>
    <dbReference type="NCBI Taxonomy" id="1306406"/>
    <lineage>
        <taxon>Bacteria</taxon>
        <taxon>Bacillati</taxon>
        <taxon>Actinomycetota</taxon>
        <taxon>Actinomycetes</taxon>
        <taxon>Kitasatosporales</taxon>
        <taxon>Streptomycetaceae</taxon>
        <taxon>Streptomyces</taxon>
    </lineage>
</organism>
<gene>
    <name evidence="9" type="ORF">J116_024875</name>
</gene>
<keyword evidence="10" id="KW-1185">Reference proteome</keyword>
<keyword evidence="2" id="KW-0813">Transport</keyword>
<dbReference type="GO" id="GO:0022857">
    <property type="term" value="F:transmembrane transporter activity"/>
    <property type="evidence" value="ECO:0007669"/>
    <property type="project" value="InterPro"/>
</dbReference>
<feature type="domain" description="Major facilitator superfamily (MFS) profile" evidence="8">
    <location>
        <begin position="16"/>
        <end position="413"/>
    </location>
</feature>
<protein>
    <recommendedName>
        <fullName evidence="8">Major facilitator superfamily (MFS) profile domain-containing protein</fullName>
    </recommendedName>
</protein>
<dbReference type="InterPro" id="IPR020846">
    <property type="entry name" value="MFS_dom"/>
</dbReference>
<feature type="transmembrane region" description="Helical" evidence="7">
    <location>
        <begin position="322"/>
        <end position="342"/>
    </location>
</feature>
<keyword evidence="5 7" id="KW-1133">Transmembrane helix</keyword>
<dbReference type="Pfam" id="PF05977">
    <property type="entry name" value="MFS_3"/>
    <property type="match status" value="1"/>
</dbReference>